<evidence type="ECO:0000259" key="5">
    <source>
        <dbReference type="Pfam" id="PF00496"/>
    </source>
</evidence>
<dbReference type="Gene3D" id="3.40.190.10">
    <property type="entry name" value="Periplasmic binding protein-like II"/>
    <property type="match status" value="1"/>
</dbReference>
<dbReference type="PIRSF" id="PIRSF002741">
    <property type="entry name" value="MppA"/>
    <property type="match status" value="1"/>
</dbReference>
<dbReference type="PANTHER" id="PTHR30290">
    <property type="entry name" value="PERIPLASMIC BINDING COMPONENT OF ABC TRANSPORTER"/>
    <property type="match status" value="1"/>
</dbReference>
<dbReference type="GO" id="GO:0015833">
    <property type="term" value="P:peptide transport"/>
    <property type="evidence" value="ECO:0007669"/>
    <property type="project" value="TreeGrafter"/>
</dbReference>
<evidence type="ECO:0000313" key="7">
    <source>
        <dbReference type="Proteomes" id="UP000641137"/>
    </source>
</evidence>
<dbReference type="GO" id="GO:0043190">
    <property type="term" value="C:ATP-binding cassette (ABC) transporter complex"/>
    <property type="evidence" value="ECO:0007669"/>
    <property type="project" value="InterPro"/>
</dbReference>
<dbReference type="InterPro" id="IPR000914">
    <property type="entry name" value="SBP_5_dom"/>
</dbReference>
<dbReference type="GO" id="GO:0042884">
    <property type="term" value="P:microcin transport"/>
    <property type="evidence" value="ECO:0007669"/>
    <property type="project" value="TreeGrafter"/>
</dbReference>
<dbReference type="Gene3D" id="3.10.105.10">
    <property type="entry name" value="Dipeptide-binding Protein, Domain 3"/>
    <property type="match status" value="1"/>
</dbReference>
<reference evidence="6" key="2">
    <citation type="submission" date="2020-09" db="EMBL/GenBank/DDBJ databases">
        <authorList>
            <person name="Sun Q."/>
            <person name="Kim S."/>
        </authorList>
    </citation>
    <scope>NUCLEOTIDE SEQUENCE</scope>
    <source>
        <strain evidence="6">KCTC 42097</strain>
    </source>
</reference>
<dbReference type="Proteomes" id="UP000641137">
    <property type="component" value="Unassembled WGS sequence"/>
</dbReference>
<dbReference type="CDD" id="cd08497">
    <property type="entry name" value="MbnE-like"/>
    <property type="match status" value="1"/>
</dbReference>
<evidence type="ECO:0000256" key="4">
    <source>
        <dbReference type="SAM" id="SignalP"/>
    </source>
</evidence>
<dbReference type="PANTHER" id="PTHR30290:SF64">
    <property type="entry name" value="ABC TRANSPORTER PERIPLASMIC BINDING PROTEIN"/>
    <property type="match status" value="1"/>
</dbReference>
<keyword evidence="7" id="KW-1185">Reference proteome</keyword>
<evidence type="ECO:0000313" key="6">
    <source>
        <dbReference type="EMBL" id="GHC67243.1"/>
    </source>
</evidence>
<comment type="caution">
    <text evidence="6">The sequence shown here is derived from an EMBL/GenBank/DDBJ whole genome shotgun (WGS) entry which is preliminary data.</text>
</comment>
<evidence type="ECO:0000256" key="1">
    <source>
        <dbReference type="ARBA" id="ARBA00004418"/>
    </source>
</evidence>
<dbReference type="InterPro" id="IPR030678">
    <property type="entry name" value="Peptide/Ni-bd"/>
</dbReference>
<proteinExistence type="inferred from homology"/>
<dbReference type="EMBL" id="BMZO01000003">
    <property type="protein sequence ID" value="GHC67243.1"/>
    <property type="molecule type" value="Genomic_DNA"/>
</dbReference>
<evidence type="ECO:0000256" key="2">
    <source>
        <dbReference type="ARBA" id="ARBA00005695"/>
    </source>
</evidence>
<dbReference type="SUPFAM" id="SSF53850">
    <property type="entry name" value="Periplasmic binding protein-like II"/>
    <property type="match status" value="1"/>
</dbReference>
<sequence length="626" mass="71202">MALTNRALVFALPFLVASTFLAQAQEKVWHTTSSLQDETKYGEDFERYDYVNPDAPKGGTLNSTVLGTFDSFNPFITRGTPAAGFTDFGGGLLYDTLMEQATDEPGVSHPLIAEALSFPDDYSSASYRLNPDAKWHDGKPIAAEDVVWTFDFLKKNSPRYMAYFANVTKAEAVNEHEVLFTFDQKGNRELPHIMGDLVVLPKHWWEGTNAQGQKRNILEPTLEPPLGSGQYKVKSFRPGSNIVWERVDDYWGKSVPVKVGRGNFGIQRFTYFTDDNAIWQAFIKGGIEDIHVESTARRWATGYSFPAFENGSVVKKEFPIERTATMQAFIPNMRKEKFQDVRVREALTLAFDFETLNRTQMFNSYKRTQSNFQNSELASSGVPQGRELALLEPFRDQLPADLFTREFKLPVNENPQHQRDNLRRASQLFREAGWTAKDGRLINEKGEQFTIEYLGRSPSDEVIAGSFLANLRRLGINATMRIVDTSQYINRVTSFDFDMITYRMLQSTSPGNEQRDYWGSRAADQHGSQNVAGIKSPVVDALVDKIIFAPDREALVTATHALDRVLQWNYYMIPQWYPSTINIAYWNKFGMPENQPGYAGVDIESWWIEAAQEKAVEKDIDKTPQQ</sequence>
<gene>
    <name evidence="6" type="ORF">GCM10010136_11120</name>
</gene>
<protein>
    <submittedName>
        <fullName evidence="6">ABC transporter substrate-binding protein</fullName>
    </submittedName>
</protein>
<comment type="subcellular location">
    <subcellularLocation>
        <location evidence="1">Periplasm</location>
    </subcellularLocation>
</comment>
<dbReference type="RefSeq" id="WP_189488764.1">
    <property type="nucleotide sequence ID" value="NZ_BMZO01000003.1"/>
</dbReference>
<evidence type="ECO:0000256" key="3">
    <source>
        <dbReference type="ARBA" id="ARBA00022729"/>
    </source>
</evidence>
<accession>A0A8J3GGR7</accession>
<dbReference type="GO" id="GO:0030288">
    <property type="term" value="C:outer membrane-bounded periplasmic space"/>
    <property type="evidence" value="ECO:0007669"/>
    <property type="project" value="TreeGrafter"/>
</dbReference>
<dbReference type="GO" id="GO:1904680">
    <property type="term" value="F:peptide transmembrane transporter activity"/>
    <property type="evidence" value="ECO:0007669"/>
    <property type="project" value="TreeGrafter"/>
</dbReference>
<dbReference type="Pfam" id="PF00496">
    <property type="entry name" value="SBP_bac_5"/>
    <property type="match status" value="1"/>
</dbReference>
<feature type="chain" id="PRO_5035250691" evidence="4">
    <location>
        <begin position="25"/>
        <end position="626"/>
    </location>
</feature>
<feature type="signal peptide" evidence="4">
    <location>
        <begin position="1"/>
        <end position="24"/>
    </location>
</feature>
<reference evidence="6" key="1">
    <citation type="journal article" date="2014" name="Int. J. Syst. Evol. Microbiol.">
        <title>Complete genome sequence of Corynebacterium casei LMG S-19264T (=DSM 44701T), isolated from a smear-ripened cheese.</title>
        <authorList>
            <consortium name="US DOE Joint Genome Institute (JGI-PGF)"/>
            <person name="Walter F."/>
            <person name="Albersmeier A."/>
            <person name="Kalinowski J."/>
            <person name="Ruckert C."/>
        </authorList>
    </citation>
    <scope>NUCLEOTIDE SEQUENCE</scope>
    <source>
        <strain evidence="6">KCTC 42097</strain>
    </source>
</reference>
<comment type="similarity">
    <text evidence="2">Belongs to the bacterial solute-binding protein 5 family.</text>
</comment>
<feature type="domain" description="Solute-binding protein family 5" evidence="5">
    <location>
        <begin position="109"/>
        <end position="521"/>
    </location>
</feature>
<name>A0A8J3GGR7_9HYPH</name>
<dbReference type="InterPro" id="IPR039424">
    <property type="entry name" value="SBP_5"/>
</dbReference>
<keyword evidence="3 4" id="KW-0732">Signal</keyword>
<dbReference type="AlphaFoldDB" id="A0A8J3GGR7"/>
<organism evidence="6 7">
    <name type="scientific">Limoniibacter endophyticus</name>
    <dbReference type="NCBI Taxonomy" id="1565040"/>
    <lineage>
        <taxon>Bacteria</taxon>
        <taxon>Pseudomonadati</taxon>
        <taxon>Pseudomonadota</taxon>
        <taxon>Alphaproteobacteria</taxon>
        <taxon>Hyphomicrobiales</taxon>
        <taxon>Bartonellaceae</taxon>
        <taxon>Limoniibacter</taxon>
    </lineage>
</organism>